<keyword evidence="9" id="KW-1185">Reference proteome</keyword>
<keyword evidence="4 7" id="KW-0547">Nucleotide-binding</keyword>
<dbReference type="OMA" id="DKMLVNP"/>
<proteinExistence type="inferred from homology"/>
<protein>
    <submittedName>
        <fullName evidence="8">Uncharacterized protein</fullName>
    </submittedName>
</protein>
<evidence type="ECO:0000313" key="9">
    <source>
        <dbReference type="Proteomes" id="UP000003163"/>
    </source>
</evidence>
<dbReference type="PRINTS" id="PR00304">
    <property type="entry name" value="TCOMPLEXTCP1"/>
</dbReference>
<keyword evidence="5 7" id="KW-0067">ATP-binding</keyword>
<gene>
    <name evidence="8" type="ORF">EDEG_02845</name>
</gene>
<dbReference type="InterPro" id="IPR027413">
    <property type="entry name" value="GROEL-like_equatorial_sf"/>
</dbReference>
<dbReference type="InterPro" id="IPR002194">
    <property type="entry name" value="Chaperonin_TCP-1_CS"/>
</dbReference>
<comment type="caution">
    <text evidence="8">The sequence shown here is derived from an EMBL/GenBank/DDBJ whole genome shotgun (WGS) entry which is preliminary data.</text>
</comment>
<dbReference type="Proteomes" id="UP000003163">
    <property type="component" value="Unassembled WGS sequence"/>
</dbReference>
<dbReference type="InterPro" id="IPR027410">
    <property type="entry name" value="TCP-1-like_intermed_sf"/>
</dbReference>
<evidence type="ECO:0000256" key="7">
    <source>
        <dbReference type="RuleBase" id="RU004187"/>
    </source>
</evidence>
<accession>J9DN08</accession>
<dbReference type="GO" id="GO:0140662">
    <property type="term" value="F:ATP-dependent protein folding chaperone"/>
    <property type="evidence" value="ECO:0007669"/>
    <property type="project" value="InterPro"/>
</dbReference>
<evidence type="ECO:0000256" key="3">
    <source>
        <dbReference type="ARBA" id="ARBA00011381"/>
    </source>
</evidence>
<sequence length="656" mass="74124">MMQQPKYFILTQDSPVSVQQSNIQSILQLTTFLKTCLGPKSYQKMLLTKINTIELTNDGHNILRELDTSHCATKILVELSKTQEIVGDGTTSVVILAGELLQNLLGVLEDFHPTMINNFLQKIQKRILRLIESNSLEVDNKSFLDVVRFCLNSKVCKIMGIDVGEMAIRACEILKGLSNNNFSNSKNENSQNNSTDFSNIDNISNDMSVLKANVKDKLEASNLGLSLKENLKKHVLNAKEIKKQTKQIDPTYLKIEKFLGNINETHLMPGLIFNKTIYHAQMRTSITNPRVVLIQSTLEYKKIESQTSYYFTASGQFSEALLLEEQTIKQEIEKILKFKPDIVCCEKGINDFALSIFQSNNVTALRRFRKTEMERLSKVTGAKIVNSADMLSDKAIGTQSTKFEYKKFNEDYYCCFSGSNVCSFIIRGPSKDIMNEIERNFYDSFGVAKCLFNDNRVVVGGGSIEYFVAEKILNEAFSDLPNDKKLSLPASPVTPSSSPSSYLKSPEKFKQTFNDFVYEPRKTSEFRKKYNSEDLEKRIKEAVSNTFKTISILLCKNAGGNILKTQNELQTKFKEFEEKQISVFDAKKGKKSSENDLEGVFQYGVNGESGDVDVMTEIILEPIAVKTQCVKSMFDMVTMLLRVDGVIHGTKSDQIK</sequence>
<dbReference type="HOGENOM" id="CLU_008891_7_3_1"/>
<dbReference type="PANTHER" id="PTHR11353">
    <property type="entry name" value="CHAPERONIN"/>
    <property type="match status" value="1"/>
</dbReference>
<name>J9DN08_EDHAE</name>
<dbReference type="GO" id="GO:0016887">
    <property type="term" value="F:ATP hydrolysis activity"/>
    <property type="evidence" value="ECO:0007669"/>
    <property type="project" value="InterPro"/>
</dbReference>
<dbReference type="GO" id="GO:0005524">
    <property type="term" value="F:ATP binding"/>
    <property type="evidence" value="ECO:0007669"/>
    <property type="project" value="UniProtKB-KW"/>
</dbReference>
<dbReference type="SUPFAM" id="SSF54849">
    <property type="entry name" value="GroEL-intermediate domain like"/>
    <property type="match status" value="1"/>
</dbReference>
<dbReference type="EMBL" id="AFBI03000057">
    <property type="protein sequence ID" value="EJW02752.1"/>
    <property type="molecule type" value="Genomic_DNA"/>
</dbReference>
<dbReference type="Gene3D" id="1.10.560.10">
    <property type="entry name" value="GroEL-like equatorial domain"/>
    <property type="match status" value="2"/>
</dbReference>
<dbReference type="SUPFAM" id="SSF52029">
    <property type="entry name" value="GroEL apical domain-like"/>
    <property type="match status" value="1"/>
</dbReference>
<dbReference type="AlphaFoldDB" id="J9DN08"/>
<evidence type="ECO:0000256" key="4">
    <source>
        <dbReference type="ARBA" id="ARBA00022741"/>
    </source>
</evidence>
<dbReference type="SUPFAM" id="SSF48592">
    <property type="entry name" value="GroEL equatorial domain-like"/>
    <property type="match status" value="1"/>
</dbReference>
<reference evidence="8 9" key="1">
    <citation type="submission" date="2011-08" db="EMBL/GenBank/DDBJ databases">
        <authorList>
            <person name="Liu Z.J."/>
            <person name="Shi F.L."/>
            <person name="Lu J.Q."/>
            <person name="Li M."/>
            <person name="Wang Z.L."/>
        </authorList>
    </citation>
    <scope>NUCLEOTIDE SEQUENCE [LARGE SCALE GENOMIC DNA]</scope>
    <source>
        <strain evidence="8 9">USNM 41457</strain>
    </source>
</reference>
<comment type="subunit">
    <text evidence="3">Component of the T-complex protein 1 (TCP1) complex.</text>
</comment>
<dbReference type="InterPro" id="IPR002423">
    <property type="entry name" value="Cpn60/GroEL/TCP-1"/>
</dbReference>
<evidence type="ECO:0000313" key="8">
    <source>
        <dbReference type="EMBL" id="EJW02752.1"/>
    </source>
</evidence>
<dbReference type="Gene3D" id="3.30.260.10">
    <property type="entry name" value="TCP-1-like chaperonin intermediate domain"/>
    <property type="match status" value="1"/>
</dbReference>
<dbReference type="Pfam" id="PF00118">
    <property type="entry name" value="Cpn60_TCP1"/>
    <property type="match status" value="2"/>
</dbReference>
<dbReference type="GO" id="GO:0051082">
    <property type="term" value="F:unfolded protein binding"/>
    <property type="evidence" value="ECO:0007669"/>
    <property type="project" value="InterPro"/>
</dbReference>
<dbReference type="Gene3D" id="3.50.7.10">
    <property type="entry name" value="GroEL"/>
    <property type="match status" value="2"/>
</dbReference>
<dbReference type="FunCoup" id="J9DN08">
    <property type="interactions" value="274"/>
</dbReference>
<comment type="similarity">
    <text evidence="2 7">Belongs to the TCP-1 chaperonin family.</text>
</comment>
<dbReference type="GO" id="GO:0005832">
    <property type="term" value="C:chaperonin-containing T-complex"/>
    <property type="evidence" value="ECO:0007669"/>
    <property type="project" value="UniProtKB-ARBA"/>
</dbReference>
<dbReference type="InParanoid" id="J9DN08"/>
<dbReference type="InterPro" id="IPR027409">
    <property type="entry name" value="GroEL-like_apical_dom_sf"/>
</dbReference>
<evidence type="ECO:0000256" key="1">
    <source>
        <dbReference type="ARBA" id="ARBA00002912"/>
    </source>
</evidence>
<evidence type="ECO:0000256" key="2">
    <source>
        <dbReference type="ARBA" id="ARBA00008020"/>
    </source>
</evidence>
<organism evidence="8 9">
    <name type="scientific">Edhazardia aedis (strain USNM 41457)</name>
    <name type="common">Microsporidian parasite</name>
    <dbReference type="NCBI Taxonomy" id="1003232"/>
    <lineage>
        <taxon>Eukaryota</taxon>
        <taxon>Fungi</taxon>
        <taxon>Fungi incertae sedis</taxon>
        <taxon>Microsporidia</taxon>
        <taxon>Edhazardia</taxon>
    </lineage>
</organism>
<dbReference type="STRING" id="1003232.J9DN08"/>
<dbReference type="VEuPathDB" id="MicrosporidiaDB:EDEG_02845"/>
<comment type="function">
    <text evidence="1">Molecular chaperone; assists the folding of proteins upon ATP hydrolysis.</text>
</comment>
<dbReference type="InterPro" id="IPR017998">
    <property type="entry name" value="Chaperone_TCP-1"/>
</dbReference>
<evidence type="ECO:0000256" key="5">
    <source>
        <dbReference type="ARBA" id="ARBA00022840"/>
    </source>
</evidence>
<keyword evidence="6 7" id="KW-0143">Chaperone</keyword>
<dbReference type="PROSITE" id="PS00750">
    <property type="entry name" value="TCP1_1"/>
    <property type="match status" value="1"/>
</dbReference>
<dbReference type="OrthoDB" id="10248520at2759"/>
<reference evidence="9" key="2">
    <citation type="submission" date="2015-07" db="EMBL/GenBank/DDBJ databases">
        <title>Contrasting host-pathogen interactions and genome evolution in two generalist and specialist microsporidian pathogens of mosquitoes.</title>
        <authorList>
            <consortium name="The Broad Institute Genomics Platform"/>
            <consortium name="The Broad Institute Genome Sequencing Center for Infectious Disease"/>
            <person name="Cuomo C.A."/>
            <person name="Sanscrainte N.D."/>
            <person name="Goldberg J.M."/>
            <person name="Heiman D."/>
            <person name="Young S."/>
            <person name="Zeng Q."/>
            <person name="Becnel J.J."/>
            <person name="Birren B.W."/>
        </authorList>
    </citation>
    <scope>NUCLEOTIDE SEQUENCE [LARGE SCALE GENOMIC DNA]</scope>
    <source>
        <strain evidence="9">USNM 41457</strain>
    </source>
</reference>
<evidence type="ECO:0000256" key="6">
    <source>
        <dbReference type="ARBA" id="ARBA00023186"/>
    </source>
</evidence>